<dbReference type="KEGG" id="run:DR864_05805"/>
<gene>
    <name evidence="1" type="ORF">DR864_05805</name>
</gene>
<keyword evidence="2" id="KW-1185">Reference proteome</keyword>
<accession>A0A344TF60</accession>
<organism evidence="1 2">
    <name type="scientific">Runella rosea</name>
    <dbReference type="NCBI Taxonomy" id="2259595"/>
    <lineage>
        <taxon>Bacteria</taxon>
        <taxon>Pseudomonadati</taxon>
        <taxon>Bacteroidota</taxon>
        <taxon>Cytophagia</taxon>
        <taxon>Cytophagales</taxon>
        <taxon>Spirosomataceae</taxon>
        <taxon>Runella</taxon>
    </lineage>
</organism>
<dbReference type="Proteomes" id="UP000251993">
    <property type="component" value="Chromosome"/>
</dbReference>
<dbReference type="RefSeq" id="WP_114066067.1">
    <property type="nucleotide sequence ID" value="NZ_CP030850.1"/>
</dbReference>
<proteinExistence type="predicted"/>
<sequence>MKDDDELKELLGGMFKDFESEPNPQAWQRIEAGLLTAPRNAVWPRIILGALIGVFCAGICHAPVHSKWLQATAKINIDASANQPVKMRRQVQFVDKQLVKTVKVTVNELATALASEKISSAKTLIEPQKEQNSPSPALTEPEKTTLAAAAIPPSFQPELLKGNGIKAPTVILGSSQVNVLQSPVKSTSAIRLWSISVMPLATYQRMYVLPEATAQIQQIHSEHPLNGSRTGLRIGTELTLLHDRSAWRVGLSYTQMRQRMQYTLSTNEYKLSTLTPQPTVSWQTEQAEEMSEWHLVGIRADRQYQLAANGRQRYFVSLGTEAAIEMDRRQPYVWGHISVGMQKLLTPRVWMTVEPTASYSVLSKTTANGLLRVNPYNFGLKVSLGMMP</sequence>
<dbReference type="AlphaFoldDB" id="A0A344TF60"/>
<dbReference type="EMBL" id="CP030850">
    <property type="protein sequence ID" value="AXE17281.1"/>
    <property type="molecule type" value="Genomic_DNA"/>
</dbReference>
<protein>
    <submittedName>
        <fullName evidence="1">Uncharacterized protein</fullName>
    </submittedName>
</protein>
<reference evidence="1 2" key="1">
    <citation type="submission" date="2018-07" db="EMBL/GenBank/DDBJ databases">
        <title>Genome sequencing of Runella.</title>
        <authorList>
            <person name="Baek M.-G."/>
            <person name="Yi H."/>
        </authorList>
    </citation>
    <scope>NUCLEOTIDE SEQUENCE [LARGE SCALE GENOMIC DNA]</scope>
    <source>
        <strain evidence="1 2">HYN0085</strain>
    </source>
</reference>
<evidence type="ECO:0000313" key="1">
    <source>
        <dbReference type="EMBL" id="AXE17281.1"/>
    </source>
</evidence>
<evidence type="ECO:0000313" key="2">
    <source>
        <dbReference type="Proteomes" id="UP000251993"/>
    </source>
</evidence>
<dbReference type="OrthoDB" id="924526at2"/>
<name>A0A344TF60_9BACT</name>